<evidence type="ECO:0000313" key="6">
    <source>
        <dbReference type="Proteomes" id="UP000306575"/>
    </source>
</evidence>
<dbReference type="InterPro" id="IPR036693">
    <property type="entry name" value="TF_LuxR_autoind-bd_dom_sf"/>
</dbReference>
<dbReference type="GO" id="GO:0003677">
    <property type="term" value="F:DNA binding"/>
    <property type="evidence" value="ECO:0007669"/>
    <property type="project" value="UniProtKB-KW"/>
</dbReference>
<feature type="domain" description="HTH luxR-type" evidence="4">
    <location>
        <begin position="193"/>
        <end position="246"/>
    </location>
</feature>
<dbReference type="InterPro" id="IPR000792">
    <property type="entry name" value="Tscrpt_reg_LuxR_C"/>
</dbReference>
<dbReference type="AlphaFoldDB" id="A0A4U7MT31"/>
<keyword evidence="1" id="KW-0805">Transcription regulation</keyword>
<dbReference type="EMBL" id="SULI01000032">
    <property type="protein sequence ID" value="TKZ15963.1"/>
    <property type="molecule type" value="Genomic_DNA"/>
</dbReference>
<dbReference type="InterPro" id="IPR036388">
    <property type="entry name" value="WH-like_DNA-bd_sf"/>
</dbReference>
<gene>
    <name evidence="5" type="ORF">FAP39_16280</name>
</gene>
<accession>A0A4U7MT31</accession>
<dbReference type="InterPro" id="IPR016032">
    <property type="entry name" value="Sig_transdc_resp-reg_C-effctor"/>
</dbReference>
<evidence type="ECO:0000256" key="2">
    <source>
        <dbReference type="ARBA" id="ARBA00023125"/>
    </source>
</evidence>
<organism evidence="5 6">
    <name type="scientific">Shimia litoralis</name>
    <dbReference type="NCBI Taxonomy" id="420403"/>
    <lineage>
        <taxon>Bacteria</taxon>
        <taxon>Pseudomonadati</taxon>
        <taxon>Pseudomonadota</taxon>
        <taxon>Alphaproteobacteria</taxon>
        <taxon>Rhodobacterales</taxon>
        <taxon>Roseobacteraceae</taxon>
    </lineage>
</organism>
<dbReference type="PROSITE" id="PS50043">
    <property type="entry name" value="HTH_LUXR_2"/>
    <property type="match status" value="1"/>
</dbReference>
<keyword evidence="2" id="KW-0238">DNA-binding</keyword>
<name>A0A4U7MT31_9RHOB</name>
<keyword evidence="3" id="KW-0804">Transcription</keyword>
<keyword evidence="6" id="KW-1185">Reference proteome</keyword>
<evidence type="ECO:0000256" key="1">
    <source>
        <dbReference type="ARBA" id="ARBA00023015"/>
    </source>
</evidence>
<dbReference type="Pfam" id="PF03472">
    <property type="entry name" value="Autoind_bind"/>
    <property type="match status" value="1"/>
</dbReference>
<comment type="caution">
    <text evidence="5">The sequence shown here is derived from an EMBL/GenBank/DDBJ whole genome shotgun (WGS) entry which is preliminary data.</text>
</comment>
<dbReference type="OrthoDB" id="7877011at2"/>
<dbReference type="InterPro" id="IPR005143">
    <property type="entry name" value="TF_LuxR_autoind-bd_dom"/>
</dbReference>
<sequence>MPSGPNRREFLQAETYTPELLHGFLADLEVTEHSSDVWRLLVGLGRELELPMVDLITASNYANWKKTLFVRTSYDSTWLHDVNKNPDLAKWSYFRSHAMHHLTPFAVGIEFVDEYYHIPQTRYDLLREAARRGLRSGFSIPLRLHAPPQAGLITFSGDHGKRDMQRIIEAHGWILNVAALSGHQRYLTHFFAEFSERNSITSKQKELLVMIGSGMQDKAIAKQLEVTVSAVRQCMSHILRKTGLTN</sequence>
<dbReference type="SMART" id="SM00421">
    <property type="entry name" value="HTH_LUXR"/>
    <property type="match status" value="1"/>
</dbReference>
<reference evidence="5 6" key="1">
    <citation type="submission" date="2019-04" db="EMBL/GenBank/DDBJ databases">
        <title>Genome sequence of Pelagicola litoralis CL-ES2.</title>
        <authorList>
            <person name="Cao J."/>
        </authorList>
    </citation>
    <scope>NUCLEOTIDE SEQUENCE [LARGE SCALE GENOMIC DNA]</scope>
    <source>
        <strain evidence="5 6">CL-ES2</strain>
    </source>
</reference>
<dbReference type="Gene3D" id="3.30.450.80">
    <property type="entry name" value="Transcription factor LuxR-like, autoinducer-binding domain"/>
    <property type="match status" value="1"/>
</dbReference>
<evidence type="ECO:0000259" key="4">
    <source>
        <dbReference type="PROSITE" id="PS50043"/>
    </source>
</evidence>
<evidence type="ECO:0000313" key="5">
    <source>
        <dbReference type="EMBL" id="TKZ15963.1"/>
    </source>
</evidence>
<dbReference type="Gene3D" id="1.10.10.10">
    <property type="entry name" value="Winged helix-like DNA-binding domain superfamily/Winged helix DNA-binding domain"/>
    <property type="match status" value="1"/>
</dbReference>
<dbReference type="SUPFAM" id="SSF46894">
    <property type="entry name" value="C-terminal effector domain of the bipartite response regulators"/>
    <property type="match status" value="1"/>
</dbReference>
<dbReference type="Proteomes" id="UP000306575">
    <property type="component" value="Unassembled WGS sequence"/>
</dbReference>
<dbReference type="SUPFAM" id="SSF75516">
    <property type="entry name" value="Pheromone-binding domain of LuxR-like quorum-sensing transcription factors"/>
    <property type="match status" value="1"/>
</dbReference>
<evidence type="ECO:0000256" key="3">
    <source>
        <dbReference type="ARBA" id="ARBA00023163"/>
    </source>
</evidence>
<protein>
    <recommendedName>
        <fullName evidence="4">HTH luxR-type domain-containing protein</fullName>
    </recommendedName>
</protein>
<proteinExistence type="predicted"/>
<dbReference type="GO" id="GO:0006355">
    <property type="term" value="P:regulation of DNA-templated transcription"/>
    <property type="evidence" value="ECO:0007669"/>
    <property type="project" value="InterPro"/>
</dbReference>
<dbReference type="RefSeq" id="WP_138017440.1">
    <property type="nucleotide sequence ID" value="NZ_SULI01000032.1"/>
</dbReference>